<gene>
    <name evidence="1" type="ORF">Hyperionvirus3_155</name>
</gene>
<accession>A0A3G5ACE2</accession>
<dbReference type="EMBL" id="MK072385">
    <property type="protein sequence ID" value="AYV83009.1"/>
    <property type="molecule type" value="Genomic_DNA"/>
</dbReference>
<proteinExistence type="predicted"/>
<protein>
    <submittedName>
        <fullName evidence="1">Uncharacterized protein</fullName>
    </submittedName>
</protein>
<sequence>MKYGLSFHNTDATIAIENRIKKYSSNINGYLAAKGIPLKYRNNDIYRASLVMTSR</sequence>
<reference evidence="1" key="1">
    <citation type="submission" date="2018-10" db="EMBL/GenBank/DDBJ databases">
        <title>Hidden diversity of soil giant viruses.</title>
        <authorList>
            <person name="Schulz F."/>
            <person name="Alteio L."/>
            <person name="Goudeau D."/>
            <person name="Ryan E.M."/>
            <person name="Malmstrom R.R."/>
            <person name="Blanchard J."/>
            <person name="Woyke T."/>
        </authorList>
    </citation>
    <scope>NUCLEOTIDE SEQUENCE</scope>
    <source>
        <strain evidence="1">HYV1</strain>
    </source>
</reference>
<organism evidence="1">
    <name type="scientific">Hyperionvirus sp</name>
    <dbReference type="NCBI Taxonomy" id="2487770"/>
    <lineage>
        <taxon>Viruses</taxon>
        <taxon>Varidnaviria</taxon>
        <taxon>Bamfordvirae</taxon>
        <taxon>Nucleocytoviricota</taxon>
        <taxon>Megaviricetes</taxon>
        <taxon>Imitervirales</taxon>
        <taxon>Mimiviridae</taxon>
        <taxon>Klosneuvirinae</taxon>
    </lineage>
</organism>
<name>A0A3G5ACE2_9VIRU</name>
<evidence type="ECO:0000313" key="1">
    <source>
        <dbReference type="EMBL" id="AYV83009.1"/>
    </source>
</evidence>